<dbReference type="GO" id="GO:0046872">
    <property type="term" value="F:metal ion binding"/>
    <property type="evidence" value="ECO:0007669"/>
    <property type="project" value="UniProtKB-KW"/>
</dbReference>
<proteinExistence type="predicted"/>
<dbReference type="Gene3D" id="3.10.310.20">
    <property type="entry name" value="DHHA2 domain"/>
    <property type="match status" value="1"/>
</dbReference>
<evidence type="ECO:0000259" key="5">
    <source>
        <dbReference type="SMART" id="SM01131"/>
    </source>
</evidence>
<dbReference type="Gene3D" id="3.90.1640.10">
    <property type="entry name" value="inorganic pyrophosphatase (n-terminal core)"/>
    <property type="match status" value="1"/>
</dbReference>
<evidence type="ECO:0000256" key="4">
    <source>
        <dbReference type="ARBA" id="ARBA00023211"/>
    </source>
</evidence>
<protein>
    <submittedName>
        <fullName evidence="6">Inorganic pyrophosphatase/exopolyphosphatase</fullName>
        <ecNumber evidence="6">3.6.1.-</ecNumber>
    </submittedName>
</protein>
<dbReference type="Pfam" id="PF02833">
    <property type="entry name" value="DHHA2"/>
    <property type="match status" value="1"/>
</dbReference>
<dbReference type="SMART" id="SM01131">
    <property type="entry name" value="DHHA2"/>
    <property type="match status" value="1"/>
</dbReference>
<dbReference type="EMBL" id="JATAAI010000022">
    <property type="protein sequence ID" value="KAK1738139.1"/>
    <property type="molecule type" value="Genomic_DNA"/>
</dbReference>
<dbReference type="InterPro" id="IPR038763">
    <property type="entry name" value="DHH_sf"/>
</dbReference>
<name>A0AAD8Y2T3_9STRA</name>
<feature type="domain" description="DHHA2" evidence="5">
    <location>
        <begin position="337"/>
        <end position="491"/>
    </location>
</feature>
<evidence type="ECO:0000313" key="7">
    <source>
        <dbReference type="Proteomes" id="UP001224775"/>
    </source>
</evidence>
<dbReference type="InterPro" id="IPR038222">
    <property type="entry name" value="DHHA2_dom_sf"/>
</dbReference>
<comment type="cofactor">
    <cofactor evidence="1">
        <name>Mn(2+)</name>
        <dbReference type="ChEBI" id="CHEBI:29035"/>
    </cofactor>
</comment>
<dbReference type="InterPro" id="IPR004097">
    <property type="entry name" value="DHHA2"/>
</dbReference>
<reference evidence="6" key="1">
    <citation type="submission" date="2023-06" db="EMBL/GenBank/DDBJ databases">
        <title>Survivors Of The Sea: Transcriptome response of Skeletonema marinoi to long-term dormancy.</title>
        <authorList>
            <person name="Pinder M.I.M."/>
            <person name="Kourtchenko O."/>
            <person name="Robertson E.K."/>
            <person name="Larsson T."/>
            <person name="Maumus F."/>
            <person name="Osuna-Cruz C.M."/>
            <person name="Vancaester E."/>
            <person name="Stenow R."/>
            <person name="Vandepoele K."/>
            <person name="Ploug H."/>
            <person name="Bruchert V."/>
            <person name="Godhe A."/>
            <person name="Topel M."/>
        </authorList>
    </citation>
    <scope>NUCLEOTIDE SEQUENCE</scope>
    <source>
        <strain evidence="6">R05AC</strain>
    </source>
</reference>
<keyword evidence="2" id="KW-0479">Metal-binding</keyword>
<dbReference type="PANTHER" id="PTHR12112:SF39">
    <property type="entry name" value="EG:152A3.5 PROTEIN (FBGN0003116_PN PROTEIN)"/>
    <property type="match status" value="1"/>
</dbReference>
<dbReference type="GO" id="GO:0004309">
    <property type="term" value="F:exopolyphosphatase activity"/>
    <property type="evidence" value="ECO:0007669"/>
    <property type="project" value="TreeGrafter"/>
</dbReference>
<comment type="caution">
    <text evidence="6">The sequence shown here is derived from an EMBL/GenBank/DDBJ whole genome shotgun (WGS) entry which is preliminary data.</text>
</comment>
<evidence type="ECO:0000313" key="6">
    <source>
        <dbReference type="EMBL" id="KAK1738139.1"/>
    </source>
</evidence>
<dbReference type="Pfam" id="PF01368">
    <property type="entry name" value="DHH"/>
    <property type="match status" value="1"/>
</dbReference>
<evidence type="ECO:0000256" key="2">
    <source>
        <dbReference type="ARBA" id="ARBA00022723"/>
    </source>
</evidence>
<dbReference type="EC" id="3.6.1.-" evidence="6"/>
<dbReference type="Proteomes" id="UP001224775">
    <property type="component" value="Unassembled WGS sequence"/>
</dbReference>
<dbReference type="InterPro" id="IPR001667">
    <property type="entry name" value="DDH_dom"/>
</dbReference>
<sequence>MARQLLSLLLLLQIIIATITLFRSLAAVDAFVPFVARNIRFSASKKMALSSSSQQHQPTVNTSFVSFLESTAPASLQSKDVKRINNVIIGNEAGDADSIISALTLGYVTSFNNNSPPDNNTVQVPIVSIPRAEMELRRDAALLLDMVGINVQKLLYIDDDIVVTKHLLPSSADDSSDTLLDSTITLVDHNRLRPMFSHLNSLVTEIVDHHKDESHHEKVVADSGKRIIAFENGHATVASTCTLVAERLFQSMTDDSSIKIDGALGLSLLGVILLDSINMKPEAKKGTPRDEEAIQQLLQRTDWSSCADTVPSLMDQAALDSIFPGGRCNMPDRNALFDALIGAKSDPKFWLEMSAVNCLRIDYKKFIVNDRSSIGLSSVIITMDDLLAKDGFIDSMKAFIASEDVNLFGVLGVTFFDDKPKRELLLAGDVDSVVDSFAQFLLEHPDAADLEMVEREDCMNFSQDGMKIRVFRQGNPKGSRKQIAPLLLQHASTMESL</sequence>
<keyword evidence="4" id="KW-0464">Manganese</keyword>
<organism evidence="6 7">
    <name type="scientific">Skeletonema marinoi</name>
    <dbReference type="NCBI Taxonomy" id="267567"/>
    <lineage>
        <taxon>Eukaryota</taxon>
        <taxon>Sar</taxon>
        <taxon>Stramenopiles</taxon>
        <taxon>Ochrophyta</taxon>
        <taxon>Bacillariophyta</taxon>
        <taxon>Coscinodiscophyceae</taxon>
        <taxon>Thalassiosirophycidae</taxon>
        <taxon>Thalassiosirales</taxon>
        <taxon>Skeletonemataceae</taxon>
        <taxon>Skeletonema</taxon>
        <taxon>Skeletonema marinoi-dohrnii complex</taxon>
    </lineage>
</organism>
<gene>
    <name evidence="6" type="ORF">QTG54_011433</name>
</gene>
<dbReference type="AlphaFoldDB" id="A0AAD8Y2T3"/>
<evidence type="ECO:0000256" key="3">
    <source>
        <dbReference type="ARBA" id="ARBA00022801"/>
    </source>
</evidence>
<evidence type="ECO:0000256" key="1">
    <source>
        <dbReference type="ARBA" id="ARBA00001936"/>
    </source>
</evidence>
<dbReference type="SUPFAM" id="SSF64182">
    <property type="entry name" value="DHH phosphoesterases"/>
    <property type="match status" value="1"/>
</dbReference>
<keyword evidence="3 6" id="KW-0378">Hydrolase</keyword>
<accession>A0AAD8Y2T3</accession>
<dbReference type="GO" id="GO:0005737">
    <property type="term" value="C:cytoplasm"/>
    <property type="evidence" value="ECO:0007669"/>
    <property type="project" value="InterPro"/>
</dbReference>
<dbReference type="PANTHER" id="PTHR12112">
    <property type="entry name" value="BNIP - RELATED"/>
    <property type="match status" value="1"/>
</dbReference>
<keyword evidence="7" id="KW-1185">Reference proteome</keyword>